<dbReference type="GO" id="GO:0005737">
    <property type="term" value="C:cytoplasm"/>
    <property type="evidence" value="ECO:0007669"/>
    <property type="project" value="TreeGrafter"/>
</dbReference>
<feature type="domain" description="Rhodanese" evidence="7">
    <location>
        <begin position="49"/>
        <end position="73"/>
    </location>
</feature>
<evidence type="ECO:0000313" key="8">
    <source>
        <dbReference type="EMBL" id="CAL5132821.1"/>
    </source>
</evidence>
<dbReference type="CDD" id="cd14498">
    <property type="entry name" value="DSP"/>
    <property type="match status" value="1"/>
</dbReference>
<evidence type="ECO:0000259" key="7">
    <source>
        <dbReference type="PROSITE" id="PS50206"/>
    </source>
</evidence>
<dbReference type="PANTHER" id="PTHR10159">
    <property type="entry name" value="DUAL SPECIFICITY PROTEIN PHOSPHATASE"/>
    <property type="match status" value="1"/>
</dbReference>
<dbReference type="PROSITE" id="PS50054">
    <property type="entry name" value="TYR_PHOSPHATASE_DUAL"/>
    <property type="match status" value="1"/>
</dbReference>
<dbReference type="SUPFAM" id="SSF52799">
    <property type="entry name" value="(Phosphotyrosine protein) phosphatases II"/>
    <property type="match status" value="1"/>
</dbReference>
<proteinExistence type="inferred from homology"/>
<dbReference type="Proteomes" id="UP001497525">
    <property type="component" value="Unassembled WGS sequence"/>
</dbReference>
<dbReference type="InterPro" id="IPR036873">
    <property type="entry name" value="Rhodanese-like_dom_sf"/>
</dbReference>
<dbReference type="SMART" id="SM00195">
    <property type="entry name" value="DSPc"/>
    <property type="match status" value="1"/>
</dbReference>
<dbReference type="InterPro" id="IPR000387">
    <property type="entry name" value="Tyr_Pase_dom"/>
</dbReference>
<dbReference type="SUPFAM" id="SSF52821">
    <property type="entry name" value="Rhodanese/Cell cycle control phosphatase"/>
    <property type="match status" value="1"/>
</dbReference>
<organism evidence="8 9">
    <name type="scientific">Calicophoron daubneyi</name>
    <name type="common">Rumen fluke</name>
    <name type="synonym">Paramphistomum daubneyi</name>
    <dbReference type="NCBI Taxonomy" id="300641"/>
    <lineage>
        <taxon>Eukaryota</taxon>
        <taxon>Metazoa</taxon>
        <taxon>Spiralia</taxon>
        <taxon>Lophotrochozoa</taxon>
        <taxon>Platyhelminthes</taxon>
        <taxon>Trematoda</taxon>
        <taxon>Digenea</taxon>
        <taxon>Plagiorchiida</taxon>
        <taxon>Pronocephalata</taxon>
        <taxon>Paramphistomoidea</taxon>
        <taxon>Paramphistomidae</taxon>
        <taxon>Calicophoron</taxon>
    </lineage>
</organism>
<dbReference type="PANTHER" id="PTHR10159:SF519">
    <property type="entry name" value="DUAL SPECIFICITY PROTEIN PHOSPHATASE MPK3"/>
    <property type="match status" value="1"/>
</dbReference>
<dbReference type="InterPro" id="IPR001763">
    <property type="entry name" value="Rhodanese-like_dom"/>
</dbReference>
<dbReference type="EC" id="3.1.3.48" evidence="2"/>
<sequence>MTDVSTTGFLGARYRFHSCENHKNNIDRCLLVNPDDVLTRLRRAKETGLDAQLIIVDVREGRLYEDGHILTARSTNCYTKTMAKGAIASWDCSFGDQLGCPCPNTENSGTFCTQISQVTGPSIVIYDQRGDRFPAEMPSDSPVRYFIEALLSRGNVVYFMMGGFEAFQALRSADFIDRGPPVSRMASSYGDMLHPLCSSLSLSQSVTTSKSLRCPLPLRSEFLGSVHVTKSAAQTLVGCPKFSSDLFLNVCNDSTVFDRSVEPNKGDRTREEQEDVLNASVSKILPFLYLGNARDAQDVDLLSRLGVTHIINVTDSLPIGFANFAKFKYLHLQASDTTHQDLLPAFDGAVSFIEEARKSKGTVLVHCLAGVSRSVAIVMAYILYSCPKYTVLNALEFVQSRRPVAGPNLHFMGQLQHYYNALHNPITSSFSAKAAR</sequence>
<evidence type="ECO:0000313" key="9">
    <source>
        <dbReference type="Proteomes" id="UP001497525"/>
    </source>
</evidence>
<dbReference type="InterPro" id="IPR003595">
    <property type="entry name" value="Tyr_Pase_cat"/>
</dbReference>
<dbReference type="EMBL" id="CAXLJL010000145">
    <property type="protein sequence ID" value="CAL5132821.1"/>
    <property type="molecule type" value="Genomic_DNA"/>
</dbReference>
<reference evidence="8" key="1">
    <citation type="submission" date="2024-06" db="EMBL/GenBank/DDBJ databases">
        <authorList>
            <person name="Liu X."/>
            <person name="Lenzi L."/>
            <person name="Haldenby T S."/>
            <person name="Uol C."/>
        </authorList>
    </citation>
    <scope>NUCLEOTIDE SEQUENCE</scope>
</reference>
<dbReference type="InterPro" id="IPR000340">
    <property type="entry name" value="Dual-sp_phosphatase_cat-dom"/>
</dbReference>
<dbReference type="Gene3D" id="3.40.250.10">
    <property type="entry name" value="Rhodanese-like domain"/>
    <property type="match status" value="1"/>
</dbReference>
<comment type="caution">
    <text evidence="8">The sequence shown here is derived from an EMBL/GenBank/DDBJ whole genome shotgun (WGS) entry which is preliminary data.</text>
</comment>
<name>A0AAV2T9P7_CALDB</name>
<accession>A0AAV2T9P7</accession>
<dbReference type="InterPro" id="IPR020422">
    <property type="entry name" value="TYR_PHOSPHATASE_DUAL_dom"/>
</dbReference>
<evidence type="ECO:0000256" key="4">
    <source>
        <dbReference type="ARBA" id="ARBA00022912"/>
    </source>
</evidence>
<dbReference type="PROSITE" id="PS50206">
    <property type="entry name" value="RHODANESE_3"/>
    <property type="match status" value="1"/>
</dbReference>
<dbReference type="PROSITE" id="PS50056">
    <property type="entry name" value="TYR_PHOSPHATASE_2"/>
    <property type="match status" value="1"/>
</dbReference>
<dbReference type="GO" id="GO:0017017">
    <property type="term" value="F:MAP kinase tyrosine/serine/threonine phosphatase activity"/>
    <property type="evidence" value="ECO:0007669"/>
    <property type="project" value="TreeGrafter"/>
</dbReference>
<evidence type="ECO:0000256" key="1">
    <source>
        <dbReference type="ARBA" id="ARBA00008601"/>
    </source>
</evidence>
<evidence type="ECO:0000259" key="5">
    <source>
        <dbReference type="PROSITE" id="PS50054"/>
    </source>
</evidence>
<keyword evidence="3" id="KW-0378">Hydrolase</keyword>
<keyword evidence="4" id="KW-0904">Protein phosphatase</keyword>
<feature type="domain" description="Tyrosine specific protein phosphatases" evidence="6">
    <location>
        <begin position="350"/>
        <end position="403"/>
    </location>
</feature>
<dbReference type="InterPro" id="IPR029021">
    <property type="entry name" value="Prot-tyrosine_phosphatase-like"/>
</dbReference>
<evidence type="ECO:0000256" key="2">
    <source>
        <dbReference type="ARBA" id="ARBA00013064"/>
    </source>
</evidence>
<dbReference type="Pfam" id="PF00782">
    <property type="entry name" value="DSPc"/>
    <property type="match status" value="1"/>
</dbReference>
<dbReference type="GO" id="GO:0043409">
    <property type="term" value="P:negative regulation of MAPK cascade"/>
    <property type="evidence" value="ECO:0007669"/>
    <property type="project" value="TreeGrafter"/>
</dbReference>
<protein>
    <recommendedName>
        <fullName evidence="2">protein-tyrosine-phosphatase</fullName>
        <ecNumber evidence="2">3.1.3.48</ecNumber>
    </recommendedName>
</protein>
<gene>
    <name evidence="8" type="ORF">CDAUBV1_LOCUS5661</name>
</gene>
<dbReference type="SMART" id="SM00404">
    <property type="entry name" value="PTPc_motif"/>
    <property type="match status" value="1"/>
</dbReference>
<dbReference type="AlphaFoldDB" id="A0AAV2T9P7"/>
<dbReference type="GO" id="GO:0008330">
    <property type="term" value="F:protein tyrosine/threonine phosphatase activity"/>
    <property type="evidence" value="ECO:0007669"/>
    <property type="project" value="TreeGrafter"/>
</dbReference>
<dbReference type="Gene3D" id="3.90.190.10">
    <property type="entry name" value="Protein tyrosine phosphatase superfamily"/>
    <property type="match status" value="1"/>
</dbReference>
<feature type="domain" description="Tyrosine-protein phosphatase" evidence="5">
    <location>
        <begin position="280"/>
        <end position="424"/>
    </location>
</feature>
<dbReference type="GO" id="GO:0033550">
    <property type="term" value="F:MAP kinase tyrosine phosphatase activity"/>
    <property type="evidence" value="ECO:0007669"/>
    <property type="project" value="TreeGrafter"/>
</dbReference>
<dbReference type="PRINTS" id="PR01908">
    <property type="entry name" value="ADSPHPHTASE"/>
</dbReference>
<evidence type="ECO:0000256" key="3">
    <source>
        <dbReference type="ARBA" id="ARBA00022801"/>
    </source>
</evidence>
<evidence type="ECO:0000259" key="6">
    <source>
        <dbReference type="PROSITE" id="PS50056"/>
    </source>
</evidence>
<comment type="similarity">
    <text evidence="1">Belongs to the protein-tyrosine phosphatase family. Non-receptor class dual specificity subfamily.</text>
</comment>